<evidence type="ECO:0000313" key="2">
    <source>
        <dbReference type="Proteomes" id="UP000076842"/>
    </source>
</evidence>
<dbReference type="Proteomes" id="UP000076842">
    <property type="component" value="Unassembled WGS sequence"/>
</dbReference>
<accession>A0A165JTD4</accession>
<sequence length="83" mass="9620">MSSSSLPVGLRQSAVVCPARRAWELRLVRGRGDKVPAGDELYRPRLQGLPRHRHSLALSRRQHYRVYPQPRWHPPAPDRNPPR</sequence>
<keyword evidence="2" id="KW-1185">Reference proteome</keyword>
<dbReference type="EMBL" id="KV423917">
    <property type="protein sequence ID" value="KZT62246.1"/>
    <property type="molecule type" value="Genomic_DNA"/>
</dbReference>
<dbReference type="InParanoid" id="A0A165JTD4"/>
<protein>
    <submittedName>
        <fullName evidence="1">Uncharacterized protein</fullName>
    </submittedName>
</protein>
<gene>
    <name evidence="1" type="ORF">CALCODRAFT_244619</name>
</gene>
<organism evidence="1 2">
    <name type="scientific">Calocera cornea HHB12733</name>
    <dbReference type="NCBI Taxonomy" id="1353952"/>
    <lineage>
        <taxon>Eukaryota</taxon>
        <taxon>Fungi</taxon>
        <taxon>Dikarya</taxon>
        <taxon>Basidiomycota</taxon>
        <taxon>Agaricomycotina</taxon>
        <taxon>Dacrymycetes</taxon>
        <taxon>Dacrymycetales</taxon>
        <taxon>Dacrymycetaceae</taxon>
        <taxon>Calocera</taxon>
    </lineage>
</organism>
<reference evidence="1 2" key="1">
    <citation type="journal article" date="2016" name="Mol. Biol. Evol.">
        <title>Comparative Genomics of Early-Diverging Mushroom-Forming Fungi Provides Insights into the Origins of Lignocellulose Decay Capabilities.</title>
        <authorList>
            <person name="Nagy L.G."/>
            <person name="Riley R."/>
            <person name="Tritt A."/>
            <person name="Adam C."/>
            <person name="Daum C."/>
            <person name="Floudas D."/>
            <person name="Sun H."/>
            <person name="Yadav J.S."/>
            <person name="Pangilinan J."/>
            <person name="Larsson K.H."/>
            <person name="Matsuura K."/>
            <person name="Barry K."/>
            <person name="Labutti K."/>
            <person name="Kuo R."/>
            <person name="Ohm R.A."/>
            <person name="Bhattacharya S.S."/>
            <person name="Shirouzu T."/>
            <person name="Yoshinaga Y."/>
            <person name="Martin F.M."/>
            <person name="Grigoriev I.V."/>
            <person name="Hibbett D.S."/>
        </authorList>
    </citation>
    <scope>NUCLEOTIDE SEQUENCE [LARGE SCALE GENOMIC DNA]</scope>
    <source>
        <strain evidence="1 2">HHB12733</strain>
    </source>
</reference>
<proteinExistence type="predicted"/>
<name>A0A165JTD4_9BASI</name>
<dbReference type="AlphaFoldDB" id="A0A165JTD4"/>
<evidence type="ECO:0000313" key="1">
    <source>
        <dbReference type="EMBL" id="KZT62246.1"/>
    </source>
</evidence>